<protein>
    <submittedName>
        <fullName evidence="1">Uncharacterized protein</fullName>
    </submittedName>
</protein>
<reference evidence="1 2" key="1">
    <citation type="journal article" date="2022" name="New Phytol.">
        <title>Ecological generalism drives hyperdiversity of secondary metabolite gene clusters in xylarialean endophytes.</title>
        <authorList>
            <person name="Franco M.E.E."/>
            <person name="Wisecaver J.H."/>
            <person name="Arnold A.E."/>
            <person name="Ju Y.M."/>
            <person name="Slot J.C."/>
            <person name="Ahrendt S."/>
            <person name="Moore L.P."/>
            <person name="Eastman K.E."/>
            <person name="Scott K."/>
            <person name="Konkel Z."/>
            <person name="Mondo S.J."/>
            <person name="Kuo A."/>
            <person name="Hayes R.D."/>
            <person name="Haridas S."/>
            <person name="Andreopoulos B."/>
            <person name="Riley R."/>
            <person name="LaButti K."/>
            <person name="Pangilinan J."/>
            <person name="Lipzen A."/>
            <person name="Amirebrahimi M."/>
            <person name="Yan J."/>
            <person name="Adam C."/>
            <person name="Keymanesh K."/>
            <person name="Ng V."/>
            <person name="Louie K."/>
            <person name="Northen T."/>
            <person name="Drula E."/>
            <person name="Henrissat B."/>
            <person name="Hsieh H.M."/>
            <person name="Youens-Clark K."/>
            <person name="Lutzoni F."/>
            <person name="Miadlikowska J."/>
            <person name="Eastwood D.C."/>
            <person name="Hamelin R.C."/>
            <person name="Grigoriev I.V."/>
            <person name="U'Ren J.M."/>
        </authorList>
    </citation>
    <scope>NUCLEOTIDE SEQUENCE [LARGE SCALE GENOMIC DNA]</scope>
    <source>
        <strain evidence="1 2">ER1909</strain>
    </source>
</reference>
<sequence length="206" mass="22615">MGGVAAKARCAHHENGWTTRRSERGRYRNTIPKPLKIPAQVPEEPEAKSAPLVSSQECHLDPISPLQLLPLPEPLQPLEFETDTETETDSAETGTLVSDADTEQVTLTVTETHLSDFSNYLGISQQKVDDDDSSVTVVDSDAFTRASSVEDLYGWDAELDRQVKCGISKINSMCSCRFPCSKTDGGKRGLLQRVFSTPVRRANSGF</sequence>
<evidence type="ECO:0000313" key="2">
    <source>
        <dbReference type="Proteomes" id="UP001497680"/>
    </source>
</evidence>
<organism evidence="1 2">
    <name type="scientific">Hypoxylon rubiginosum</name>
    <dbReference type="NCBI Taxonomy" id="110542"/>
    <lineage>
        <taxon>Eukaryota</taxon>
        <taxon>Fungi</taxon>
        <taxon>Dikarya</taxon>
        <taxon>Ascomycota</taxon>
        <taxon>Pezizomycotina</taxon>
        <taxon>Sordariomycetes</taxon>
        <taxon>Xylariomycetidae</taxon>
        <taxon>Xylariales</taxon>
        <taxon>Hypoxylaceae</taxon>
        <taxon>Hypoxylon</taxon>
    </lineage>
</organism>
<evidence type="ECO:0000313" key="1">
    <source>
        <dbReference type="EMBL" id="KAI6086565.1"/>
    </source>
</evidence>
<dbReference type="EMBL" id="MU394314">
    <property type="protein sequence ID" value="KAI6086565.1"/>
    <property type="molecule type" value="Genomic_DNA"/>
</dbReference>
<gene>
    <name evidence="1" type="ORF">F4821DRAFT_125990</name>
</gene>
<dbReference type="Proteomes" id="UP001497680">
    <property type="component" value="Unassembled WGS sequence"/>
</dbReference>
<accession>A0ACC0D1F7</accession>
<comment type="caution">
    <text evidence="1">The sequence shown here is derived from an EMBL/GenBank/DDBJ whole genome shotgun (WGS) entry which is preliminary data.</text>
</comment>
<keyword evidence="2" id="KW-1185">Reference proteome</keyword>
<name>A0ACC0D1F7_9PEZI</name>
<proteinExistence type="predicted"/>